<proteinExistence type="predicted"/>
<sequence length="165" mass="19011">MSSNGLGSDVSNLESKNNPSYIDSLPLTQDSVVGASNGHIQEKFNSQPKRAAKIHDFCFGIPFDTTTTQMTYQRVRDIKERQKPGTIEVRVLRKWISKSKKEELCYQFIDTYGDCIEATADVKHVEYFDSVIQLPFFYLSSNFLPFTYLLRRFFRSASSAQVKRR</sequence>
<dbReference type="Proteomes" id="UP001632038">
    <property type="component" value="Unassembled WGS sequence"/>
</dbReference>
<gene>
    <name evidence="1" type="ORF">CASFOL_018592</name>
</gene>
<reference evidence="2" key="1">
    <citation type="journal article" date="2024" name="IScience">
        <title>Strigolactones Initiate the Formation of Haustorium-like Structures in Castilleja.</title>
        <authorList>
            <person name="Buerger M."/>
            <person name="Peterson D."/>
            <person name="Chory J."/>
        </authorList>
    </citation>
    <scope>NUCLEOTIDE SEQUENCE [LARGE SCALE GENOMIC DNA]</scope>
</reference>
<comment type="caution">
    <text evidence="1">The sequence shown here is derived from an EMBL/GenBank/DDBJ whole genome shotgun (WGS) entry which is preliminary data.</text>
</comment>
<name>A0ABD3D6F4_9LAMI</name>
<dbReference type="EMBL" id="JAVIJP010000025">
    <property type="protein sequence ID" value="KAL3637424.1"/>
    <property type="molecule type" value="Genomic_DNA"/>
</dbReference>
<evidence type="ECO:0000313" key="1">
    <source>
        <dbReference type="EMBL" id="KAL3637424.1"/>
    </source>
</evidence>
<organism evidence="1 2">
    <name type="scientific">Castilleja foliolosa</name>
    <dbReference type="NCBI Taxonomy" id="1961234"/>
    <lineage>
        <taxon>Eukaryota</taxon>
        <taxon>Viridiplantae</taxon>
        <taxon>Streptophyta</taxon>
        <taxon>Embryophyta</taxon>
        <taxon>Tracheophyta</taxon>
        <taxon>Spermatophyta</taxon>
        <taxon>Magnoliopsida</taxon>
        <taxon>eudicotyledons</taxon>
        <taxon>Gunneridae</taxon>
        <taxon>Pentapetalae</taxon>
        <taxon>asterids</taxon>
        <taxon>lamiids</taxon>
        <taxon>Lamiales</taxon>
        <taxon>Orobanchaceae</taxon>
        <taxon>Pedicularideae</taxon>
        <taxon>Castillejinae</taxon>
        <taxon>Castilleja</taxon>
    </lineage>
</organism>
<keyword evidence="2" id="KW-1185">Reference proteome</keyword>
<evidence type="ECO:0000313" key="2">
    <source>
        <dbReference type="Proteomes" id="UP001632038"/>
    </source>
</evidence>
<protein>
    <submittedName>
        <fullName evidence="1">Uncharacterized protein</fullName>
    </submittedName>
</protein>
<dbReference type="AlphaFoldDB" id="A0ABD3D6F4"/>
<accession>A0ABD3D6F4</accession>